<keyword evidence="2" id="KW-1185">Reference proteome</keyword>
<dbReference type="Proteomes" id="UP001163064">
    <property type="component" value="Unassembled WGS sequence"/>
</dbReference>
<reference evidence="1" key="1">
    <citation type="submission" date="2022-10" db="EMBL/GenBank/DDBJ databases">
        <title>Streptomyces beihaiensis sp. nov., a chitin degrading actinobacterium, isolated from shrimp pond soil.</title>
        <authorList>
            <person name="Xie J."/>
            <person name="Shen N."/>
        </authorList>
    </citation>
    <scope>NUCLEOTIDE SEQUENCE</scope>
    <source>
        <strain evidence="1">GXMU-J5</strain>
    </source>
</reference>
<protein>
    <recommendedName>
        <fullName evidence="3">Lipoprotein</fullName>
    </recommendedName>
</protein>
<gene>
    <name evidence="1" type="ORF">OFY01_14680</name>
</gene>
<accession>A0ABT3TVC1</accession>
<evidence type="ECO:0000313" key="2">
    <source>
        <dbReference type="Proteomes" id="UP001163064"/>
    </source>
</evidence>
<organism evidence="1 2">
    <name type="scientific">Streptomyces beihaiensis</name>
    <dbReference type="NCBI Taxonomy" id="2984495"/>
    <lineage>
        <taxon>Bacteria</taxon>
        <taxon>Bacillati</taxon>
        <taxon>Actinomycetota</taxon>
        <taxon>Actinomycetes</taxon>
        <taxon>Kitasatosporales</taxon>
        <taxon>Streptomycetaceae</taxon>
        <taxon>Streptomyces</taxon>
    </lineage>
</organism>
<dbReference type="EMBL" id="JAPHNL010000146">
    <property type="protein sequence ID" value="MCX3060978.1"/>
    <property type="molecule type" value="Genomic_DNA"/>
</dbReference>
<comment type="caution">
    <text evidence="1">The sequence shown here is derived from an EMBL/GenBank/DDBJ whole genome shotgun (WGS) entry which is preliminary data.</text>
</comment>
<sequence>MAGAVCAGLAVSLAGCGDDPDAGTNGVGKLTADGIQSRAVAAARAATTVRVSGTVAGGGHTYKLDMRLKDDGGSGSVTTGRTTFRLLRVGDHLYLKADAAFWTHSDGHGSAGAAAQKLGGKYVKVPEDDPAYRRFSPFTDKDALLKGLLTLHGPLAKGDRRSAGGVRTIALSGDKGAGGTLDVSLEGRAYPMRLDRAGNAGTLRLTEWGRDFTLTEPAPADTVDYGKKLPAS</sequence>
<proteinExistence type="predicted"/>
<dbReference type="Gene3D" id="2.50.20.20">
    <property type="match status" value="1"/>
</dbReference>
<evidence type="ECO:0000313" key="1">
    <source>
        <dbReference type="EMBL" id="MCX3060978.1"/>
    </source>
</evidence>
<name>A0ABT3TVC1_9ACTN</name>
<evidence type="ECO:0008006" key="3">
    <source>
        <dbReference type="Google" id="ProtNLM"/>
    </source>
</evidence>